<keyword evidence="3" id="KW-1185">Reference proteome</keyword>
<sequence>MQKKLLESAFLIFFLTLCFFSWLNKARWMELVSLLGIVGVGYAFKSSPRWKLTIGGFVLAISLPLVTLTLGKTWYWVTVFMILPPYYLGSLIRLSRTPLKSLIVSVLMFIPFVIPLHLNFYIWGATALYWLVLGLVGGRIHSSYLEVLVPPLVVYTLSLVMVVTLTLTETQLLKVASLTPLLPIYPVGAAITMALKGK</sequence>
<dbReference type="RefSeq" id="WP_058938179.1">
    <property type="nucleotide sequence ID" value="NZ_LLYW01000008.1"/>
</dbReference>
<keyword evidence="1" id="KW-1133">Transmembrane helix</keyword>
<evidence type="ECO:0000313" key="3">
    <source>
        <dbReference type="Proteomes" id="UP000053462"/>
    </source>
</evidence>
<dbReference type="EMBL" id="LLYW01000008">
    <property type="protein sequence ID" value="KUH34204.1"/>
    <property type="molecule type" value="Genomic_DNA"/>
</dbReference>
<protein>
    <submittedName>
        <fullName evidence="2">Uncharacterized protein</fullName>
    </submittedName>
</protein>
<keyword evidence="1" id="KW-0472">Membrane</keyword>
<accession>A0A124EBI7</accession>
<feature type="transmembrane region" description="Helical" evidence="1">
    <location>
        <begin position="51"/>
        <end position="68"/>
    </location>
</feature>
<evidence type="ECO:0000256" key="1">
    <source>
        <dbReference type="SAM" id="Phobius"/>
    </source>
</evidence>
<feature type="transmembrane region" description="Helical" evidence="1">
    <location>
        <begin position="74"/>
        <end position="92"/>
    </location>
</feature>
<proteinExistence type="predicted"/>
<gene>
    <name evidence="2" type="ORF">APY94_02700</name>
</gene>
<organism evidence="2 3">
    <name type="scientific">Thermococcus celericrescens</name>
    <dbReference type="NCBI Taxonomy" id="227598"/>
    <lineage>
        <taxon>Archaea</taxon>
        <taxon>Methanobacteriati</taxon>
        <taxon>Methanobacteriota</taxon>
        <taxon>Thermococci</taxon>
        <taxon>Thermococcales</taxon>
        <taxon>Thermococcaceae</taxon>
        <taxon>Thermococcus</taxon>
    </lineage>
</organism>
<feature type="transmembrane region" description="Helical" evidence="1">
    <location>
        <begin position="173"/>
        <end position="195"/>
    </location>
</feature>
<dbReference type="Proteomes" id="UP000053462">
    <property type="component" value="Unassembled WGS sequence"/>
</dbReference>
<comment type="caution">
    <text evidence="2">The sequence shown here is derived from an EMBL/GenBank/DDBJ whole genome shotgun (WGS) entry which is preliminary data.</text>
</comment>
<feature type="transmembrane region" description="Helical" evidence="1">
    <location>
        <begin position="5"/>
        <end position="22"/>
    </location>
</feature>
<feature type="transmembrane region" description="Helical" evidence="1">
    <location>
        <begin position="99"/>
        <end position="114"/>
    </location>
</feature>
<reference evidence="2 3" key="1">
    <citation type="submission" date="2015-10" db="EMBL/GenBank/DDBJ databases">
        <title>Draft genome sequence of Thermococcus celericrescens strain DSM 17994.</title>
        <authorList>
            <person name="Hong S.-J."/>
            <person name="Park C.-E."/>
            <person name="Shin J.-H."/>
        </authorList>
    </citation>
    <scope>NUCLEOTIDE SEQUENCE [LARGE SCALE GENOMIC DNA]</scope>
    <source>
        <strain evidence="2 3">DSM 17994</strain>
    </source>
</reference>
<keyword evidence="1" id="KW-0812">Transmembrane</keyword>
<name>A0A124EBI7_9EURY</name>
<feature type="transmembrane region" description="Helical" evidence="1">
    <location>
        <begin position="147"/>
        <end position="167"/>
    </location>
</feature>
<evidence type="ECO:0000313" key="2">
    <source>
        <dbReference type="EMBL" id="KUH34204.1"/>
    </source>
</evidence>
<dbReference type="AlphaFoldDB" id="A0A124EBI7"/>
<feature type="transmembrane region" description="Helical" evidence="1">
    <location>
        <begin position="28"/>
        <end position="44"/>
    </location>
</feature>